<proteinExistence type="predicted"/>
<evidence type="ECO:0000313" key="2">
    <source>
        <dbReference type="EMBL" id="WAR03085.1"/>
    </source>
</evidence>
<accession>A0ABY7E2C4</accession>
<sequence length="110" mass="12741">MKEHCTLSKRNGPIREANTLDSLPGTYSIETISIRESTSAPEHNDRDNTQREDTGWDVVERTDEDDELSRLDTRIEDFLSGSMCDDNDESMQAPDEYMSTDDCREREVYR</sequence>
<feature type="region of interest" description="Disordered" evidence="1">
    <location>
        <begin position="80"/>
        <end position="110"/>
    </location>
</feature>
<keyword evidence="3" id="KW-1185">Reference proteome</keyword>
<feature type="compositionally biased region" description="Low complexity" evidence="1">
    <location>
        <begin position="28"/>
        <end position="39"/>
    </location>
</feature>
<feature type="compositionally biased region" description="Basic and acidic residues" evidence="1">
    <location>
        <begin position="42"/>
        <end position="57"/>
    </location>
</feature>
<protein>
    <submittedName>
        <fullName evidence="2">Uncharacterized protein</fullName>
    </submittedName>
</protein>
<dbReference type="Proteomes" id="UP001164746">
    <property type="component" value="Chromosome 4"/>
</dbReference>
<feature type="compositionally biased region" description="Basic and acidic residues" evidence="1">
    <location>
        <begin position="101"/>
        <end position="110"/>
    </location>
</feature>
<dbReference type="EMBL" id="CP111015">
    <property type="protein sequence ID" value="WAR03085.1"/>
    <property type="molecule type" value="Genomic_DNA"/>
</dbReference>
<reference evidence="2" key="1">
    <citation type="submission" date="2022-11" db="EMBL/GenBank/DDBJ databases">
        <title>Centuries of genome instability and evolution in soft-shell clam transmissible cancer (bioRxiv).</title>
        <authorList>
            <person name="Hart S.F.M."/>
            <person name="Yonemitsu M.A."/>
            <person name="Giersch R.M."/>
            <person name="Beal B.F."/>
            <person name="Arriagada G."/>
            <person name="Davis B.W."/>
            <person name="Ostrander E.A."/>
            <person name="Goff S.P."/>
            <person name="Metzger M.J."/>
        </authorList>
    </citation>
    <scope>NUCLEOTIDE SEQUENCE</scope>
    <source>
        <strain evidence="2">MELC-2E11</strain>
        <tissue evidence="2">Siphon/mantle</tissue>
    </source>
</reference>
<gene>
    <name evidence="2" type="ORF">MAR_009643</name>
</gene>
<evidence type="ECO:0000256" key="1">
    <source>
        <dbReference type="SAM" id="MobiDB-lite"/>
    </source>
</evidence>
<evidence type="ECO:0000313" key="3">
    <source>
        <dbReference type="Proteomes" id="UP001164746"/>
    </source>
</evidence>
<name>A0ABY7E2C4_MYAAR</name>
<organism evidence="2 3">
    <name type="scientific">Mya arenaria</name>
    <name type="common">Soft-shell clam</name>
    <dbReference type="NCBI Taxonomy" id="6604"/>
    <lineage>
        <taxon>Eukaryota</taxon>
        <taxon>Metazoa</taxon>
        <taxon>Spiralia</taxon>
        <taxon>Lophotrochozoa</taxon>
        <taxon>Mollusca</taxon>
        <taxon>Bivalvia</taxon>
        <taxon>Autobranchia</taxon>
        <taxon>Heteroconchia</taxon>
        <taxon>Euheterodonta</taxon>
        <taxon>Imparidentia</taxon>
        <taxon>Neoheterodontei</taxon>
        <taxon>Myida</taxon>
        <taxon>Myoidea</taxon>
        <taxon>Myidae</taxon>
        <taxon>Mya</taxon>
    </lineage>
</organism>
<feature type="region of interest" description="Disordered" evidence="1">
    <location>
        <begin position="1"/>
        <end position="57"/>
    </location>
</feature>